<evidence type="ECO:0000256" key="1">
    <source>
        <dbReference type="SAM" id="MobiDB-lite"/>
    </source>
</evidence>
<evidence type="ECO:0000259" key="2">
    <source>
        <dbReference type="Pfam" id="PF03235"/>
    </source>
</evidence>
<reference evidence="3 4" key="2">
    <citation type="submission" date="2009-03" db="EMBL/GenBank/DDBJ databases">
        <title>Comparison of the complete genome sequences of Rhodococcus erythropolis PR4 and Rhodococcus opacus B4.</title>
        <authorList>
            <person name="Takarada H."/>
            <person name="Sekine M."/>
            <person name="Hosoyama A."/>
            <person name="Yamada R."/>
            <person name="Fujisawa T."/>
            <person name="Omata S."/>
            <person name="Shimizu A."/>
            <person name="Tsukatani N."/>
            <person name="Tanikawa S."/>
            <person name="Fujita N."/>
            <person name="Harayama S."/>
        </authorList>
    </citation>
    <scope>NUCLEOTIDE SEQUENCE [LARGE SCALE GENOMIC DNA]</scope>
    <source>
        <strain evidence="3 4">B4</strain>
        <plasmid evidence="3 4">pROB02</plasmid>
    </source>
</reference>
<reference evidence="3 4" key="1">
    <citation type="journal article" date="2005" name="J. Biosci. Bioeng.">
        <title>Isolation and characterization of benzene-tolerant Rhodococcus opacus strains.</title>
        <authorList>
            <person name="Na K.S."/>
            <person name="Kuroda A."/>
            <person name="Takiguchi N."/>
            <person name="Ikeda T."/>
            <person name="Ohtake H."/>
            <person name="Kato J."/>
        </authorList>
    </citation>
    <scope>NUCLEOTIDE SEQUENCE [LARGE SCALE GENOMIC DNA]</scope>
    <source>
        <strain evidence="3 4">B4</strain>
        <plasmid evidence="3">pROB02</plasmid>
    </source>
</reference>
<keyword evidence="3" id="KW-0614">Plasmid</keyword>
<name>C1BDG5_RHOOB</name>
<dbReference type="Proteomes" id="UP000002212">
    <property type="component" value="Plasmid pROB02"/>
</dbReference>
<proteinExistence type="predicted"/>
<accession>C1BDG5</accession>
<feature type="region of interest" description="Disordered" evidence="1">
    <location>
        <begin position="26"/>
        <end position="66"/>
    </location>
</feature>
<protein>
    <recommendedName>
        <fullName evidence="2">GmrSD restriction endonucleases N-terminal domain-containing protein</fullName>
    </recommendedName>
</protein>
<dbReference type="HOGENOM" id="CLU_038557_2_2_11"/>
<dbReference type="AlphaFoldDB" id="C1BDG5"/>
<gene>
    <name evidence="3" type="ordered locus">ROP_pROB02-00050</name>
</gene>
<dbReference type="PATRIC" id="fig|632772.20.peg.8377"/>
<evidence type="ECO:0000313" key="4">
    <source>
        <dbReference type="Proteomes" id="UP000002212"/>
    </source>
</evidence>
<dbReference type="InterPro" id="IPR004919">
    <property type="entry name" value="GmrSD_N"/>
</dbReference>
<feature type="domain" description="GmrSD restriction endonucleases N-terminal" evidence="2">
    <location>
        <begin position="121"/>
        <end position="258"/>
    </location>
</feature>
<evidence type="ECO:0000313" key="3">
    <source>
        <dbReference type="EMBL" id="BAH47018.1"/>
    </source>
</evidence>
<organism evidence="3 4">
    <name type="scientific">Rhodococcus opacus (strain B4)</name>
    <dbReference type="NCBI Taxonomy" id="632772"/>
    <lineage>
        <taxon>Bacteria</taxon>
        <taxon>Bacillati</taxon>
        <taxon>Actinomycetota</taxon>
        <taxon>Actinomycetes</taxon>
        <taxon>Mycobacteriales</taxon>
        <taxon>Nocardiaceae</taxon>
        <taxon>Rhodococcus</taxon>
    </lineage>
</organism>
<dbReference type="EMBL" id="AP011117">
    <property type="protein sequence ID" value="BAH47018.1"/>
    <property type="molecule type" value="Genomic_DNA"/>
</dbReference>
<dbReference type="PANTHER" id="PTHR39639">
    <property type="entry name" value="CHROMOSOME 16, WHOLE GENOME SHOTGUN SEQUENCE"/>
    <property type="match status" value="1"/>
</dbReference>
<sequence>MDVSPWRNRCGQQDRQACAFPRVTAKADGERVPSAVGGRERRELPSALPRGYGDRMQTSADLPDPDVIDESVTDDEGLVDLGDSTLSYLGADFDVAGLVRRLEQGDIVVPRFDPDESAGSEISGFQRQGVWTPKKMEQFIESLLLGWPVPSIFLVLEPDQRYLVLDGQQRLTALESFYKGKYPNGREFSLNEVAEHLQGATYETLNSESRRRLNNTFIQATVIEPKGPDGRESIYRLFGRLNSGGVSLTAQEIRVALYRGPVVDWIRDLNHDENWRRLFGPAHKRLKDHELILRSLALLRAMSTSGSGNGETSAYRPPMSDFLNNYLKDNRDLKSTPTAELSDAFAKSTSALVAASGSNALRYSGTINAAHVDATLANLMSIFLGGGSISPSELKKSLDKLRDSEEYRAYVTRSTSHRDSVNGRLSVARSIFSEAAEL</sequence>
<dbReference type="Pfam" id="PF03235">
    <property type="entry name" value="GmrSD_N"/>
    <property type="match status" value="1"/>
</dbReference>
<dbReference type="PANTHER" id="PTHR39639:SF1">
    <property type="entry name" value="DUF262 DOMAIN-CONTAINING PROTEIN"/>
    <property type="match status" value="1"/>
</dbReference>
<geneLocation type="plasmid" evidence="3 4">
    <name>pROB02</name>
</geneLocation>
<dbReference type="KEGG" id="rop:ROP_pROB02-00050"/>